<reference evidence="1" key="1">
    <citation type="submission" date="2021-06" db="EMBL/GenBank/DDBJ databases">
        <authorList>
            <person name="Kallberg Y."/>
            <person name="Tangrot J."/>
            <person name="Rosling A."/>
        </authorList>
    </citation>
    <scope>NUCLEOTIDE SEQUENCE</scope>
    <source>
        <strain evidence="1">IN212</strain>
    </source>
</reference>
<sequence>NVSEVQLNNEDHLQPVKVDFSFNITGIFNAISIEYNMIEA</sequence>
<keyword evidence="2" id="KW-1185">Reference proteome</keyword>
<comment type="caution">
    <text evidence="1">The sequence shown here is derived from an EMBL/GenBank/DDBJ whole genome shotgun (WGS) entry which is preliminary data.</text>
</comment>
<evidence type="ECO:0000313" key="1">
    <source>
        <dbReference type="EMBL" id="CAG8785671.1"/>
    </source>
</evidence>
<dbReference type="AlphaFoldDB" id="A0A9N9JM20"/>
<accession>A0A9N9JM20</accession>
<protein>
    <submittedName>
        <fullName evidence="1">16946_t:CDS:1</fullName>
    </submittedName>
</protein>
<dbReference type="Proteomes" id="UP000789396">
    <property type="component" value="Unassembled WGS sequence"/>
</dbReference>
<dbReference type="EMBL" id="CAJVPZ010056410">
    <property type="protein sequence ID" value="CAG8785671.1"/>
    <property type="molecule type" value="Genomic_DNA"/>
</dbReference>
<feature type="non-terminal residue" evidence="1">
    <location>
        <position position="1"/>
    </location>
</feature>
<organism evidence="1 2">
    <name type="scientific">Racocetra fulgida</name>
    <dbReference type="NCBI Taxonomy" id="60492"/>
    <lineage>
        <taxon>Eukaryota</taxon>
        <taxon>Fungi</taxon>
        <taxon>Fungi incertae sedis</taxon>
        <taxon>Mucoromycota</taxon>
        <taxon>Glomeromycotina</taxon>
        <taxon>Glomeromycetes</taxon>
        <taxon>Diversisporales</taxon>
        <taxon>Gigasporaceae</taxon>
        <taxon>Racocetra</taxon>
    </lineage>
</organism>
<name>A0A9N9JM20_9GLOM</name>
<gene>
    <name evidence="1" type="ORF">RFULGI_LOCUS16229</name>
</gene>
<evidence type="ECO:0000313" key="2">
    <source>
        <dbReference type="Proteomes" id="UP000789396"/>
    </source>
</evidence>
<proteinExistence type="predicted"/>
<feature type="non-terminal residue" evidence="1">
    <location>
        <position position="40"/>
    </location>
</feature>